<evidence type="ECO:0008006" key="4">
    <source>
        <dbReference type="Google" id="ProtNLM"/>
    </source>
</evidence>
<dbReference type="OrthoDB" id="3565298at2759"/>
<organism evidence="2 3">
    <name type="scientific">Cadophora malorum</name>
    <dbReference type="NCBI Taxonomy" id="108018"/>
    <lineage>
        <taxon>Eukaryota</taxon>
        <taxon>Fungi</taxon>
        <taxon>Dikarya</taxon>
        <taxon>Ascomycota</taxon>
        <taxon>Pezizomycotina</taxon>
        <taxon>Leotiomycetes</taxon>
        <taxon>Helotiales</taxon>
        <taxon>Ploettnerulaceae</taxon>
        <taxon>Cadophora</taxon>
    </lineage>
</organism>
<feature type="compositionally biased region" description="Basic and acidic residues" evidence="1">
    <location>
        <begin position="296"/>
        <end position="309"/>
    </location>
</feature>
<comment type="caution">
    <text evidence="2">The sequence shown here is derived from an EMBL/GenBank/DDBJ whole genome shotgun (WGS) entry which is preliminary data.</text>
</comment>
<dbReference type="PANTHER" id="PTHR38166:SF1">
    <property type="entry name" value="C2H2-TYPE DOMAIN-CONTAINING PROTEIN"/>
    <property type="match status" value="1"/>
</dbReference>
<dbReference type="AlphaFoldDB" id="A0A8H8BVL0"/>
<feature type="compositionally biased region" description="Polar residues" evidence="1">
    <location>
        <begin position="310"/>
        <end position="319"/>
    </location>
</feature>
<evidence type="ECO:0000256" key="1">
    <source>
        <dbReference type="SAM" id="MobiDB-lite"/>
    </source>
</evidence>
<feature type="compositionally biased region" description="Basic residues" evidence="1">
    <location>
        <begin position="273"/>
        <end position="283"/>
    </location>
</feature>
<feature type="region of interest" description="Disordered" evidence="1">
    <location>
        <begin position="1"/>
        <end position="139"/>
    </location>
</feature>
<feature type="compositionally biased region" description="Basic and acidic residues" evidence="1">
    <location>
        <begin position="82"/>
        <end position="92"/>
    </location>
</feature>
<sequence length="794" mass="88353">MASTRNSSPSRSRSRSAASTTYATQPRQVITPENLDRFSPASRDPSECRYTHRDQSAANSDEGPLLTESPRIFRKSTNAPRANEDSTSRHESATLLPERTGRLPITLSSNPSLGERKDRGSSRQQVPDSPSSSLNSGEREFQDFASVESDATKVVDRALNSVSMEGPRPSSDARDTPSDDEVDMEDIYDESESDDGSIEDCWVPNLEMFEAIVVEATRGNLPLAARLIPQLQDIFQREGSLVLGNWESTYRAHSGNCQGHDSGRDEAGSLHGHVGRSNHRKRQRNDDEDNGEENSSDQRGDDGNRKRNSESNVAGSSRSMEFACPFKKQNPEKYTGDYRLSSTNKRPYKSCDSGYAHDKAFKFVQCTQCSKTFTHVPKGERERALRVHQEGDRKQCCGPSPDVNEGISDLQWLEINDIPRKSRCTGPDILNVEKWNRIWKILFPNDTRPETPWHTSNIPKLERLSNLPLLAAEFKKCYRSIVSDNDNESLGAEDMASQAFELWWTKRYTEEQTLRGLSREGAQGSPTTGSEYTPKEEERCSQASMFAYTGPGQGREEMRSSQTPQIYLQGSSSGHAPQENSYTRQWAATDTTFGYQAAHTGYAQTPASLKSDPAPTRSNTLIPQGEATDAIMYQSQYDHFQDLSRTTGATSSGATFDCDKVFPPSREQTGWVASTSIPPPSDLNTAQVPDAPLVQQASSGPLRPHSQPQHYGLMPIYNSTKRMQGLDATQLGGTAAECFEFTNNTSYGHAPPQNLQWEDPMQRQRPRHNSEQQSRLGWLDYDDNNGTGDIYGAG</sequence>
<gene>
    <name evidence="2" type="ORF">IFR04_001469</name>
</gene>
<protein>
    <recommendedName>
        <fullName evidence="4">C2H2-type domain-containing protein</fullName>
    </recommendedName>
</protein>
<keyword evidence="3" id="KW-1185">Reference proteome</keyword>
<feature type="region of interest" description="Disordered" evidence="1">
    <location>
        <begin position="747"/>
        <end position="794"/>
    </location>
</feature>
<feature type="compositionally biased region" description="Polar residues" evidence="1">
    <location>
        <begin position="122"/>
        <end position="136"/>
    </location>
</feature>
<name>A0A8H8BVL0_9HELO</name>
<feature type="compositionally biased region" description="Acidic residues" evidence="1">
    <location>
        <begin position="286"/>
        <end position="295"/>
    </location>
</feature>
<accession>A0A8H8BVL0</accession>
<dbReference type="Proteomes" id="UP000664132">
    <property type="component" value="Unassembled WGS sequence"/>
</dbReference>
<feature type="region of interest" description="Disordered" evidence="1">
    <location>
        <begin position="514"/>
        <end position="539"/>
    </location>
</feature>
<evidence type="ECO:0000313" key="2">
    <source>
        <dbReference type="EMBL" id="KAG4425319.1"/>
    </source>
</evidence>
<feature type="region of interest" description="Disordered" evidence="1">
    <location>
        <begin position="254"/>
        <end position="326"/>
    </location>
</feature>
<proteinExistence type="predicted"/>
<dbReference type="EMBL" id="JAFJYH010000011">
    <property type="protein sequence ID" value="KAG4425319.1"/>
    <property type="molecule type" value="Genomic_DNA"/>
</dbReference>
<evidence type="ECO:0000313" key="3">
    <source>
        <dbReference type="Proteomes" id="UP000664132"/>
    </source>
</evidence>
<reference evidence="2" key="1">
    <citation type="submission" date="2021-02" db="EMBL/GenBank/DDBJ databases">
        <title>Genome sequence Cadophora malorum strain M34.</title>
        <authorList>
            <person name="Stefanovic E."/>
            <person name="Vu D."/>
            <person name="Scully C."/>
            <person name="Dijksterhuis J."/>
            <person name="Roader J."/>
            <person name="Houbraken J."/>
        </authorList>
    </citation>
    <scope>NUCLEOTIDE SEQUENCE</scope>
    <source>
        <strain evidence="2">M34</strain>
    </source>
</reference>
<dbReference type="PANTHER" id="PTHR38166">
    <property type="entry name" value="C2H2-TYPE DOMAIN-CONTAINING PROTEIN-RELATED"/>
    <property type="match status" value="1"/>
</dbReference>
<feature type="compositionally biased region" description="Low complexity" evidence="1">
    <location>
        <begin position="1"/>
        <end position="24"/>
    </location>
</feature>
<feature type="compositionally biased region" description="Basic and acidic residues" evidence="1">
    <location>
        <begin position="44"/>
        <end position="55"/>
    </location>
</feature>
<feature type="region of interest" description="Disordered" evidence="1">
    <location>
        <begin position="159"/>
        <end position="181"/>
    </location>
</feature>